<dbReference type="PANTHER" id="PTHR42711">
    <property type="entry name" value="ABC TRANSPORTER ATP-BINDING PROTEIN"/>
    <property type="match status" value="1"/>
</dbReference>
<dbReference type="SMART" id="SM00382">
    <property type="entry name" value="AAA"/>
    <property type="match status" value="1"/>
</dbReference>
<dbReference type="GO" id="GO:0005524">
    <property type="term" value="F:ATP binding"/>
    <property type="evidence" value="ECO:0007669"/>
    <property type="project" value="UniProtKB-KW"/>
</dbReference>
<dbReference type="EMBL" id="REFI01000008">
    <property type="protein sequence ID" value="RMA77569.1"/>
    <property type="molecule type" value="Genomic_DNA"/>
</dbReference>
<keyword evidence="3" id="KW-0547">Nucleotide-binding</keyword>
<evidence type="ECO:0000259" key="5">
    <source>
        <dbReference type="PROSITE" id="PS50893"/>
    </source>
</evidence>
<dbReference type="RefSeq" id="WP_121940883.1">
    <property type="nucleotide sequence ID" value="NZ_CP137846.1"/>
</dbReference>
<protein>
    <submittedName>
        <fullName evidence="6">ABC-2 type transport system ATP-binding protein</fullName>
    </submittedName>
</protein>
<dbReference type="Pfam" id="PF00005">
    <property type="entry name" value="ABC_tran"/>
    <property type="match status" value="1"/>
</dbReference>
<sequence length="367" mass="42137">MKNKNLNNNEHEDQIKNTSENTKLTRKFYWNRNLLREHQKEYNKLNKHALECVKDITEPKDDVAISIQHISKIFRGKLGKPNLVLDDVSFEVKKGEFHGFIGNNGAGKTTTIRLILNYYQKRIGKIYVNGLDSKNIHAKDKIGYIPEVSVFPQNLTIYEFLYSFARMSNLNDKQAKEKVNLLMDKYGFTSSIFKKSAQKLSSGQKKKVLLMQALINDPEILIMDEPAANLDPSARIEFYESIKELHHQGKTILISSHILAELEKYIDSVTVLEGGKVKDSGKVADKLKNKIYNYKVISSDNKKLFELLKQHKFSGLVVKDSLLLKINNAEQKSYLFTIAFLNSIEITAFAENKMSLNQIYFNTTESE</sequence>
<name>A0A3M0A279_9BACT</name>
<keyword evidence="7" id="KW-1185">Reference proteome</keyword>
<dbReference type="GO" id="GO:0016887">
    <property type="term" value="F:ATP hydrolysis activity"/>
    <property type="evidence" value="ECO:0007669"/>
    <property type="project" value="InterPro"/>
</dbReference>
<dbReference type="Proteomes" id="UP000267246">
    <property type="component" value="Unassembled WGS sequence"/>
</dbReference>
<dbReference type="PROSITE" id="PS50893">
    <property type="entry name" value="ABC_TRANSPORTER_2"/>
    <property type="match status" value="1"/>
</dbReference>
<proteinExistence type="inferred from homology"/>
<dbReference type="InterPro" id="IPR003593">
    <property type="entry name" value="AAA+_ATPase"/>
</dbReference>
<dbReference type="AlphaFoldDB" id="A0A3M0A279"/>
<dbReference type="InterPro" id="IPR050763">
    <property type="entry name" value="ABC_transporter_ATP-binding"/>
</dbReference>
<dbReference type="Gene3D" id="3.40.50.300">
    <property type="entry name" value="P-loop containing nucleotide triphosphate hydrolases"/>
    <property type="match status" value="1"/>
</dbReference>
<dbReference type="OrthoDB" id="9775135at2"/>
<accession>A0A3M0A279</accession>
<evidence type="ECO:0000313" key="6">
    <source>
        <dbReference type="EMBL" id="RMA77569.1"/>
    </source>
</evidence>
<evidence type="ECO:0000256" key="3">
    <source>
        <dbReference type="ARBA" id="ARBA00022741"/>
    </source>
</evidence>
<gene>
    <name evidence="6" type="ORF">JN00_0420</name>
</gene>
<dbReference type="CDD" id="cd03230">
    <property type="entry name" value="ABC_DR_subfamily_A"/>
    <property type="match status" value="1"/>
</dbReference>
<dbReference type="SUPFAM" id="SSF52540">
    <property type="entry name" value="P-loop containing nucleoside triphosphate hydrolases"/>
    <property type="match status" value="1"/>
</dbReference>
<reference evidence="6 7" key="1">
    <citation type="submission" date="2018-10" db="EMBL/GenBank/DDBJ databases">
        <title>Genomic Encyclopedia of Archaeal and Bacterial Type Strains, Phase II (KMG-II): from individual species to whole genera.</title>
        <authorList>
            <person name="Goeker M."/>
        </authorList>
    </citation>
    <scope>NUCLEOTIDE SEQUENCE [LARGE SCALE GENOMIC DNA]</scope>
    <source>
        <strain evidence="6 7">ATCC 29870</strain>
    </source>
</reference>
<evidence type="ECO:0000256" key="2">
    <source>
        <dbReference type="ARBA" id="ARBA00022448"/>
    </source>
</evidence>
<dbReference type="InterPro" id="IPR027417">
    <property type="entry name" value="P-loop_NTPase"/>
</dbReference>
<comment type="similarity">
    <text evidence="1">Belongs to the ABC transporter superfamily.</text>
</comment>
<evidence type="ECO:0000313" key="7">
    <source>
        <dbReference type="Proteomes" id="UP000267246"/>
    </source>
</evidence>
<evidence type="ECO:0000256" key="1">
    <source>
        <dbReference type="ARBA" id="ARBA00005417"/>
    </source>
</evidence>
<feature type="domain" description="ABC transporter" evidence="5">
    <location>
        <begin position="65"/>
        <end position="299"/>
    </location>
</feature>
<dbReference type="PANTHER" id="PTHR42711:SF5">
    <property type="entry name" value="ABC TRANSPORTER ATP-BINDING PROTEIN NATA"/>
    <property type="match status" value="1"/>
</dbReference>
<keyword evidence="4 6" id="KW-0067">ATP-binding</keyword>
<dbReference type="InterPro" id="IPR003439">
    <property type="entry name" value="ABC_transporter-like_ATP-bd"/>
</dbReference>
<keyword evidence="2" id="KW-0813">Transport</keyword>
<evidence type="ECO:0000256" key="4">
    <source>
        <dbReference type="ARBA" id="ARBA00022840"/>
    </source>
</evidence>
<comment type="caution">
    <text evidence="6">The sequence shown here is derived from an EMBL/GenBank/DDBJ whole genome shotgun (WGS) entry which is preliminary data.</text>
</comment>
<organism evidence="6 7">
    <name type="scientific">Metamycoplasma subdolum</name>
    <dbReference type="NCBI Taxonomy" id="92407"/>
    <lineage>
        <taxon>Bacteria</taxon>
        <taxon>Bacillati</taxon>
        <taxon>Mycoplasmatota</taxon>
        <taxon>Mycoplasmoidales</taxon>
        <taxon>Metamycoplasmataceae</taxon>
        <taxon>Metamycoplasma</taxon>
    </lineage>
</organism>